<dbReference type="Proteomes" id="UP000198876">
    <property type="component" value="Unassembled WGS sequence"/>
</dbReference>
<name>A0A1I2S0X5_9EURY</name>
<proteinExistence type="predicted"/>
<accession>A0A1I2S0X5</accession>
<gene>
    <name evidence="1" type="ORF">SAMN04488063_2136</name>
</gene>
<organism evidence="1 2">
    <name type="scientific">Halopelagius inordinatus</name>
    <dbReference type="NCBI Taxonomy" id="553467"/>
    <lineage>
        <taxon>Archaea</taxon>
        <taxon>Methanobacteriati</taxon>
        <taxon>Methanobacteriota</taxon>
        <taxon>Stenosarchaea group</taxon>
        <taxon>Halobacteria</taxon>
        <taxon>Halobacteriales</taxon>
        <taxon>Haloferacaceae</taxon>
    </lineage>
</organism>
<evidence type="ECO:0000313" key="2">
    <source>
        <dbReference type="Proteomes" id="UP000198876"/>
    </source>
</evidence>
<evidence type="ECO:0000313" key="1">
    <source>
        <dbReference type="EMBL" id="SFG46524.1"/>
    </source>
</evidence>
<dbReference type="RefSeq" id="WP_092891979.1">
    <property type="nucleotide sequence ID" value="NZ_FOOQ01000002.1"/>
</dbReference>
<reference evidence="2" key="1">
    <citation type="submission" date="2016-10" db="EMBL/GenBank/DDBJ databases">
        <authorList>
            <person name="Varghese N."/>
            <person name="Submissions S."/>
        </authorList>
    </citation>
    <scope>NUCLEOTIDE SEQUENCE [LARGE SCALE GENOMIC DNA]</scope>
    <source>
        <strain evidence="2">CGMCC 1.7739</strain>
    </source>
</reference>
<dbReference type="STRING" id="553467.SAMN04488063_2136"/>
<keyword evidence="2" id="KW-1185">Reference proteome</keyword>
<protein>
    <submittedName>
        <fullName evidence="1">Uncharacterized protein</fullName>
    </submittedName>
</protein>
<sequence>MSKVAGVESGEERRLSIPLEPTGTTDAVARIVDSSVATDSVVATATIVTDDPVRRVEVDWGDGETDVVTRRPGLLTRDRPAHGGDPLPDGTYQLTHAYAVSDDGRPFDHSVLLRVDDADGGVDFDVHRITLTPRYKVTHYPMTVRLKHGCDSSLEPGSEFDIRQTVGGDVVNQWEWYPSNNFFGTSQSFRLDGSGVTREFERPPLSEGGGVEAVSFEFTERDPLWDDLVRIYLYVGLDHRGYSGYFSERVEDEASGDGCTIVYSYSKEMELLVPLPAGDDPAFSGEVFA</sequence>
<dbReference type="EMBL" id="FOOQ01000002">
    <property type="protein sequence ID" value="SFG46524.1"/>
    <property type="molecule type" value="Genomic_DNA"/>
</dbReference>
<dbReference type="AlphaFoldDB" id="A0A1I2S0X5"/>